<evidence type="ECO:0000256" key="1">
    <source>
        <dbReference type="ARBA" id="ARBA00023125"/>
    </source>
</evidence>
<dbReference type="Pfam" id="PF00440">
    <property type="entry name" value="TetR_N"/>
    <property type="match status" value="1"/>
</dbReference>
<dbReference type="PATRIC" id="fig|584657.3.peg.26"/>
<dbReference type="GO" id="GO:0003700">
    <property type="term" value="F:DNA-binding transcription factor activity"/>
    <property type="evidence" value="ECO:0007669"/>
    <property type="project" value="TreeGrafter"/>
</dbReference>
<dbReference type="EMBL" id="AWQS01000001">
    <property type="protein sequence ID" value="EWT07969.1"/>
    <property type="molecule type" value="Genomic_DNA"/>
</dbReference>
<feature type="DNA-binding region" description="H-T-H motif" evidence="2">
    <location>
        <begin position="34"/>
        <end position="53"/>
    </location>
</feature>
<accession>W9GVS0</accession>
<dbReference type="OrthoDB" id="9796019at2"/>
<comment type="caution">
    <text evidence="4">The sequence shown here is derived from an EMBL/GenBank/DDBJ whole genome shotgun (WGS) entry which is preliminary data.</text>
</comment>
<name>W9GVS0_9MICO</name>
<dbReference type="InterPro" id="IPR050109">
    <property type="entry name" value="HTH-type_TetR-like_transc_reg"/>
</dbReference>
<dbReference type="Proteomes" id="UP000019494">
    <property type="component" value="Unassembled WGS sequence"/>
</dbReference>
<dbReference type="SUPFAM" id="SSF46689">
    <property type="entry name" value="Homeodomain-like"/>
    <property type="match status" value="1"/>
</dbReference>
<dbReference type="Gene3D" id="1.10.10.60">
    <property type="entry name" value="Homeodomain-like"/>
    <property type="match status" value="1"/>
</dbReference>
<evidence type="ECO:0000313" key="4">
    <source>
        <dbReference type="EMBL" id="EWT07969.1"/>
    </source>
</evidence>
<evidence type="ECO:0000256" key="2">
    <source>
        <dbReference type="PROSITE-ProRule" id="PRU00335"/>
    </source>
</evidence>
<dbReference type="PANTHER" id="PTHR30055:SF148">
    <property type="entry name" value="TETR-FAMILY TRANSCRIPTIONAL REGULATOR"/>
    <property type="match status" value="1"/>
</dbReference>
<dbReference type="InterPro" id="IPR009057">
    <property type="entry name" value="Homeodomain-like_sf"/>
</dbReference>
<dbReference type="PRINTS" id="PR00455">
    <property type="entry name" value="HTHTETR"/>
</dbReference>
<proteinExistence type="predicted"/>
<dbReference type="GO" id="GO:0000976">
    <property type="term" value="F:transcription cis-regulatory region binding"/>
    <property type="evidence" value="ECO:0007669"/>
    <property type="project" value="TreeGrafter"/>
</dbReference>
<evidence type="ECO:0000313" key="5">
    <source>
        <dbReference type="Proteomes" id="UP000019494"/>
    </source>
</evidence>
<dbReference type="Gene3D" id="1.10.357.10">
    <property type="entry name" value="Tetracycline Repressor, domain 2"/>
    <property type="match status" value="1"/>
</dbReference>
<dbReference type="InterPro" id="IPR001647">
    <property type="entry name" value="HTH_TetR"/>
</dbReference>
<dbReference type="PANTHER" id="PTHR30055">
    <property type="entry name" value="HTH-TYPE TRANSCRIPTIONAL REGULATOR RUTR"/>
    <property type="match status" value="1"/>
</dbReference>
<dbReference type="AlphaFoldDB" id="W9GVS0"/>
<dbReference type="InterPro" id="IPR036271">
    <property type="entry name" value="Tet_transcr_reg_TetR-rel_C_sf"/>
</dbReference>
<keyword evidence="5" id="KW-1185">Reference proteome</keyword>
<gene>
    <name evidence="4" type="ORF">N864_11640</name>
</gene>
<dbReference type="PROSITE" id="PS50977">
    <property type="entry name" value="HTH_TETR_2"/>
    <property type="match status" value="1"/>
</dbReference>
<reference evidence="5" key="1">
    <citation type="submission" date="2013-08" db="EMBL/GenBank/DDBJ databases">
        <title>Intrasporangium oryzae NRRL B-24470.</title>
        <authorList>
            <person name="Liu H."/>
            <person name="Wang G."/>
        </authorList>
    </citation>
    <scope>NUCLEOTIDE SEQUENCE [LARGE SCALE GENOMIC DNA]</scope>
    <source>
        <strain evidence="5">Q5-1</strain>
    </source>
</reference>
<sequence>MTPSRGRPRDPHTDELITDATLALLRERGPSAIHIDTVAARSGVARTTIYRRYRDREALIDAALALLSTAPFPTAELPLEDKLRWELEQVRNLVERQLGRGAIAAVLADSDPAFSKSLRRLLVGRLKALQHEIEADAAAGRLREGIDPESLANLLFGAYLGELLRHGRARPSWARDTLDLLLRGLRGPQRS</sequence>
<evidence type="ECO:0000259" key="3">
    <source>
        <dbReference type="PROSITE" id="PS50977"/>
    </source>
</evidence>
<organism evidence="4 5">
    <name type="scientific">Intrasporangium chromatireducens Q5-1</name>
    <dbReference type="NCBI Taxonomy" id="584657"/>
    <lineage>
        <taxon>Bacteria</taxon>
        <taxon>Bacillati</taxon>
        <taxon>Actinomycetota</taxon>
        <taxon>Actinomycetes</taxon>
        <taxon>Micrococcales</taxon>
        <taxon>Intrasporangiaceae</taxon>
        <taxon>Intrasporangium</taxon>
    </lineage>
</organism>
<feature type="domain" description="HTH tetR-type" evidence="3">
    <location>
        <begin position="11"/>
        <end position="71"/>
    </location>
</feature>
<dbReference type="RefSeq" id="WP_051517987.1">
    <property type="nucleotide sequence ID" value="NZ_AWQS01000001.1"/>
</dbReference>
<protein>
    <submittedName>
        <fullName evidence="4">TetR family transcriptional regulator</fullName>
    </submittedName>
</protein>
<dbReference type="SUPFAM" id="SSF48498">
    <property type="entry name" value="Tetracyclin repressor-like, C-terminal domain"/>
    <property type="match status" value="1"/>
</dbReference>
<keyword evidence="1 2" id="KW-0238">DNA-binding</keyword>